<evidence type="ECO:0000313" key="2">
    <source>
        <dbReference type="EMBL" id="SVD05243.1"/>
    </source>
</evidence>
<organism evidence="2">
    <name type="scientific">marine metagenome</name>
    <dbReference type="NCBI Taxonomy" id="408172"/>
    <lineage>
        <taxon>unclassified sequences</taxon>
        <taxon>metagenomes</taxon>
        <taxon>ecological metagenomes</taxon>
    </lineage>
</organism>
<sequence length="66" mass="7762">MTGTVYWTTGWLYVNLLFAIVPIMFVLPYFHRYFFQLTGRAYLGPITMCLIFIMILLSNTVCYIPL</sequence>
<name>A0A382S5T1_9ZZZZ</name>
<keyword evidence="1" id="KW-0812">Transmembrane</keyword>
<proteinExistence type="predicted"/>
<dbReference type="EMBL" id="UINC01126639">
    <property type="protein sequence ID" value="SVD05243.1"/>
    <property type="molecule type" value="Genomic_DNA"/>
</dbReference>
<evidence type="ECO:0000256" key="1">
    <source>
        <dbReference type="SAM" id="Phobius"/>
    </source>
</evidence>
<protein>
    <submittedName>
        <fullName evidence="2">Uncharacterized protein</fullName>
    </submittedName>
</protein>
<dbReference type="AlphaFoldDB" id="A0A382S5T1"/>
<gene>
    <name evidence="2" type="ORF">METZ01_LOCUS358097</name>
</gene>
<accession>A0A382S5T1</accession>
<feature type="transmembrane region" description="Helical" evidence="1">
    <location>
        <begin position="12"/>
        <end position="30"/>
    </location>
</feature>
<keyword evidence="1" id="KW-0472">Membrane</keyword>
<keyword evidence="1" id="KW-1133">Transmembrane helix</keyword>
<reference evidence="2" key="1">
    <citation type="submission" date="2018-05" db="EMBL/GenBank/DDBJ databases">
        <authorList>
            <person name="Lanie J.A."/>
            <person name="Ng W.-L."/>
            <person name="Kazmierczak K.M."/>
            <person name="Andrzejewski T.M."/>
            <person name="Davidsen T.M."/>
            <person name="Wayne K.J."/>
            <person name="Tettelin H."/>
            <person name="Glass J.I."/>
            <person name="Rusch D."/>
            <person name="Podicherti R."/>
            <person name="Tsui H.-C.T."/>
            <person name="Winkler M.E."/>
        </authorList>
    </citation>
    <scope>NUCLEOTIDE SEQUENCE</scope>
</reference>
<feature type="transmembrane region" description="Helical" evidence="1">
    <location>
        <begin position="42"/>
        <end position="64"/>
    </location>
</feature>